<keyword evidence="4" id="KW-1133">Transmembrane helix</keyword>
<dbReference type="PANTHER" id="PTHR33021:SF507">
    <property type="entry name" value="PHYTOCYANIN DOMAIN-CONTAINING PROTEIN"/>
    <property type="match status" value="1"/>
</dbReference>
<evidence type="ECO:0000256" key="4">
    <source>
        <dbReference type="SAM" id="Phobius"/>
    </source>
</evidence>
<dbReference type="CDD" id="cd04216">
    <property type="entry name" value="Phytocyanin"/>
    <property type="match status" value="1"/>
</dbReference>
<feature type="chain" id="PRO_5041969674" evidence="5">
    <location>
        <begin position="23"/>
        <end position="185"/>
    </location>
</feature>
<evidence type="ECO:0000256" key="1">
    <source>
        <dbReference type="ARBA" id="ARBA00022723"/>
    </source>
</evidence>
<dbReference type="FunFam" id="2.60.40.420:FF:000003">
    <property type="entry name" value="Blue copper"/>
    <property type="match status" value="1"/>
</dbReference>
<dbReference type="SUPFAM" id="SSF49503">
    <property type="entry name" value="Cupredoxins"/>
    <property type="match status" value="1"/>
</dbReference>
<reference evidence="7" key="1">
    <citation type="submission" date="2023-02" db="EMBL/GenBank/DDBJ databases">
        <title>Genome of toxic invasive species Heracleum sosnowskyi carries increased number of genes despite the absence of recent whole-genome duplications.</title>
        <authorList>
            <person name="Schelkunov M."/>
            <person name="Shtratnikova V."/>
            <person name="Makarenko M."/>
            <person name="Klepikova A."/>
            <person name="Omelchenko D."/>
            <person name="Novikova G."/>
            <person name="Obukhova E."/>
            <person name="Bogdanov V."/>
            <person name="Penin A."/>
            <person name="Logacheva M."/>
        </authorList>
    </citation>
    <scope>NUCLEOTIDE SEQUENCE</scope>
    <source>
        <strain evidence="7">Hsosn_3</strain>
        <tissue evidence="7">Leaf</tissue>
    </source>
</reference>
<sequence>MEPKLLVFLVAVILCFSSTCTATTYMVGDNSGWDISTDLDSWTSGKQFQVGDVLAFQYSSTHSVSKVKKDSYDGCNTSNVLESSSNGNTSFTLTQPGDSYFLCGNRLHCLGGMKLHVVTQGDSPAASPAMAPQTGGGEQGGGSSLPRPSSKSNKPSSSAATFYHVTMLESVSIALFGFVVSTWIL</sequence>
<keyword evidence="5" id="KW-0732">Signal</keyword>
<keyword evidence="1" id="KW-0479">Metal-binding</keyword>
<feature type="transmembrane region" description="Helical" evidence="4">
    <location>
        <begin position="162"/>
        <end position="184"/>
    </location>
</feature>
<evidence type="ECO:0000313" key="7">
    <source>
        <dbReference type="EMBL" id="KAK1366704.1"/>
    </source>
</evidence>
<feature type="compositionally biased region" description="Gly residues" evidence="3">
    <location>
        <begin position="134"/>
        <end position="143"/>
    </location>
</feature>
<comment type="caution">
    <text evidence="7">The sequence shown here is derived from an EMBL/GenBank/DDBJ whole genome shotgun (WGS) entry which is preliminary data.</text>
</comment>
<protein>
    <submittedName>
        <fullName evidence="7">Phytocyanin domain-containing protein</fullName>
    </submittedName>
</protein>
<feature type="signal peptide" evidence="5">
    <location>
        <begin position="1"/>
        <end position="22"/>
    </location>
</feature>
<dbReference type="InterPro" id="IPR003245">
    <property type="entry name" value="Phytocyanin_dom"/>
</dbReference>
<feature type="domain" description="Phytocyanin" evidence="6">
    <location>
        <begin position="23"/>
        <end position="121"/>
    </location>
</feature>
<dbReference type="GO" id="GO:0046872">
    <property type="term" value="F:metal ion binding"/>
    <property type="evidence" value="ECO:0007669"/>
    <property type="project" value="UniProtKB-KW"/>
</dbReference>
<dbReference type="Proteomes" id="UP001237642">
    <property type="component" value="Unassembled WGS sequence"/>
</dbReference>
<dbReference type="GO" id="GO:0009055">
    <property type="term" value="F:electron transfer activity"/>
    <property type="evidence" value="ECO:0007669"/>
    <property type="project" value="InterPro"/>
</dbReference>
<evidence type="ECO:0000256" key="5">
    <source>
        <dbReference type="SAM" id="SignalP"/>
    </source>
</evidence>
<evidence type="ECO:0000259" key="6">
    <source>
        <dbReference type="PROSITE" id="PS51485"/>
    </source>
</evidence>
<dbReference type="Pfam" id="PF02298">
    <property type="entry name" value="Cu_bind_like"/>
    <property type="match status" value="1"/>
</dbReference>
<evidence type="ECO:0000313" key="8">
    <source>
        <dbReference type="Proteomes" id="UP001237642"/>
    </source>
</evidence>
<keyword evidence="4" id="KW-0472">Membrane</keyword>
<evidence type="ECO:0000256" key="2">
    <source>
        <dbReference type="ARBA" id="ARBA00023180"/>
    </source>
</evidence>
<feature type="region of interest" description="Disordered" evidence="3">
    <location>
        <begin position="121"/>
        <end position="156"/>
    </location>
</feature>
<dbReference type="PANTHER" id="PTHR33021">
    <property type="entry name" value="BLUE COPPER PROTEIN"/>
    <property type="match status" value="1"/>
</dbReference>
<dbReference type="EMBL" id="JAUIZM010000009">
    <property type="protein sequence ID" value="KAK1366704.1"/>
    <property type="molecule type" value="Genomic_DNA"/>
</dbReference>
<keyword evidence="4" id="KW-0812">Transmembrane</keyword>
<accession>A0AAD8HHW3</accession>
<keyword evidence="2" id="KW-0325">Glycoprotein</keyword>
<dbReference type="PROSITE" id="PS51485">
    <property type="entry name" value="PHYTOCYANIN"/>
    <property type="match status" value="1"/>
</dbReference>
<evidence type="ECO:0000256" key="3">
    <source>
        <dbReference type="SAM" id="MobiDB-lite"/>
    </source>
</evidence>
<proteinExistence type="predicted"/>
<dbReference type="GO" id="GO:0005886">
    <property type="term" value="C:plasma membrane"/>
    <property type="evidence" value="ECO:0007669"/>
    <property type="project" value="TreeGrafter"/>
</dbReference>
<dbReference type="Gene3D" id="2.60.40.420">
    <property type="entry name" value="Cupredoxins - blue copper proteins"/>
    <property type="match status" value="1"/>
</dbReference>
<organism evidence="7 8">
    <name type="scientific">Heracleum sosnowskyi</name>
    <dbReference type="NCBI Taxonomy" id="360622"/>
    <lineage>
        <taxon>Eukaryota</taxon>
        <taxon>Viridiplantae</taxon>
        <taxon>Streptophyta</taxon>
        <taxon>Embryophyta</taxon>
        <taxon>Tracheophyta</taxon>
        <taxon>Spermatophyta</taxon>
        <taxon>Magnoliopsida</taxon>
        <taxon>eudicotyledons</taxon>
        <taxon>Gunneridae</taxon>
        <taxon>Pentapetalae</taxon>
        <taxon>asterids</taxon>
        <taxon>campanulids</taxon>
        <taxon>Apiales</taxon>
        <taxon>Apiaceae</taxon>
        <taxon>Apioideae</taxon>
        <taxon>apioid superclade</taxon>
        <taxon>Tordylieae</taxon>
        <taxon>Tordyliinae</taxon>
        <taxon>Heracleum</taxon>
    </lineage>
</organism>
<feature type="compositionally biased region" description="Low complexity" evidence="3">
    <location>
        <begin position="144"/>
        <end position="156"/>
    </location>
</feature>
<dbReference type="InterPro" id="IPR008972">
    <property type="entry name" value="Cupredoxin"/>
</dbReference>
<keyword evidence="8" id="KW-1185">Reference proteome</keyword>
<reference evidence="7" key="2">
    <citation type="submission" date="2023-05" db="EMBL/GenBank/DDBJ databases">
        <authorList>
            <person name="Schelkunov M.I."/>
        </authorList>
    </citation>
    <scope>NUCLEOTIDE SEQUENCE</scope>
    <source>
        <strain evidence="7">Hsosn_3</strain>
        <tissue evidence="7">Leaf</tissue>
    </source>
</reference>
<name>A0AAD8HHW3_9APIA</name>
<dbReference type="InterPro" id="IPR039391">
    <property type="entry name" value="Phytocyanin-like"/>
</dbReference>
<gene>
    <name evidence="7" type="ORF">POM88_042265</name>
</gene>
<dbReference type="AlphaFoldDB" id="A0AAD8HHW3"/>